<dbReference type="PANTHER" id="PTHR48162:SF1">
    <property type="entry name" value="RIBOSOMAL L1 DOMAIN-CONTAINING PROTEIN CG13096"/>
    <property type="match status" value="1"/>
</dbReference>
<dbReference type="Proteomes" id="UP000325313">
    <property type="component" value="Unassembled WGS sequence"/>
</dbReference>
<feature type="region of interest" description="Disordered" evidence="1">
    <location>
        <begin position="213"/>
        <end position="281"/>
    </location>
</feature>
<evidence type="ECO:0000313" key="3">
    <source>
        <dbReference type="Proteomes" id="UP000325313"/>
    </source>
</evidence>
<dbReference type="AlphaFoldDB" id="A0A5B0RIW9"/>
<name>A0A5B0RIW9_PUCGR</name>
<protein>
    <submittedName>
        <fullName evidence="2">Uncharacterized protein</fullName>
    </submittedName>
</protein>
<gene>
    <name evidence="2" type="ORF">PGTUg99_036696</name>
</gene>
<evidence type="ECO:0000313" key="2">
    <source>
        <dbReference type="EMBL" id="KAA1124915.1"/>
    </source>
</evidence>
<reference evidence="2 3" key="1">
    <citation type="submission" date="2019-05" db="EMBL/GenBank/DDBJ databases">
        <title>Emergence of the Ug99 lineage of the wheat stem rust pathogen through somatic hybridization.</title>
        <authorList>
            <person name="Li F."/>
            <person name="Upadhyaya N.M."/>
            <person name="Sperschneider J."/>
            <person name="Matny O."/>
            <person name="Nguyen-Phuc H."/>
            <person name="Mago R."/>
            <person name="Raley C."/>
            <person name="Miller M.E."/>
            <person name="Silverstein K.A.T."/>
            <person name="Henningsen E."/>
            <person name="Hirsch C.D."/>
            <person name="Visser B."/>
            <person name="Pretorius Z.A."/>
            <person name="Steffenson B.J."/>
            <person name="Schwessinger B."/>
            <person name="Dodds P.N."/>
            <person name="Figueroa M."/>
        </authorList>
    </citation>
    <scope>NUCLEOTIDE SEQUENCE [LARGE SCALE GENOMIC DNA]</scope>
    <source>
        <strain evidence="2 3">Ug99</strain>
    </source>
</reference>
<feature type="compositionally biased region" description="Polar residues" evidence="1">
    <location>
        <begin position="234"/>
        <end position="281"/>
    </location>
</feature>
<organism evidence="2 3">
    <name type="scientific">Puccinia graminis f. sp. tritici</name>
    <dbReference type="NCBI Taxonomy" id="56615"/>
    <lineage>
        <taxon>Eukaryota</taxon>
        <taxon>Fungi</taxon>
        <taxon>Dikarya</taxon>
        <taxon>Basidiomycota</taxon>
        <taxon>Pucciniomycotina</taxon>
        <taxon>Pucciniomycetes</taxon>
        <taxon>Pucciniales</taxon>
        <taxon>Pucciniaceae</taxon>
        <taxon>Puccinia</taxon>
    </lineage>
</organism>
<feature type="region of interest" description="Disordered" evidence="1">
    <location>
        <begin position="839"/>
        <end position="972"/>
    </location>
</feature>
<dbReference type="CDD" id="cd00084">
    <property type="entry name" value="HMG-box_SF"/>
    <property type="match status" value="1"/>
</dbReference>
<feature type="compositionally biased region" description="Low complexity" evidence="1">
    <location>
        <begin position="15"/>
        <end position="33"/>
    </location>
</feature>
<feature type="region of interest" description="Disordered" evidence="1">
    <location>
        <begin position="1"/>
        <end position="143"/>
    </location>
</feature>
<feature type="compositionally biased region" description="Low complexity" evidence="1">
    <location>
        <begin position="84"/>
        <end position="106"/>
    </location>
</feature>
<dbReference type="InterPro" id="IPR053110">
    <property type="entry name" value="Ribosomal_L1-TF"/>
</dbReference>
<feature type="compositionally biased region" description="Low complexity" evidence="1">
    <location>
        <begin position="120"/>
        <end position="143"/>
    </location>
</feature>
<evidence type="ECO:0000256" key="1">
    <source>
        <dbReference type="SAM" id="MobiDB-lite"/>
    </source>
</evidence>
<sequence length="972" mass="106071">MAASASRESLMGSVSPKAPAASPKAPASRFPRPGVYMQDLRRRALMGGTRASAGKRTGRLVGPTAQAPRRTSNRDVPIPKQHQASRTPAASPSPASSILPSSRPARGSLLKGPRQPPPSSSSSKESSAATGSSSAVSSRSTPPTLTITELSLLLPICTVVPRSPPPEMIPPTFGARTAIMSDEGLYSDANYSASRHGMASILNQDFEQQPFYADHNFHPSQNQLASGLNHHETGSFNPDTNSSRPNTSSPVDGRGNTLTRQSTHMTQGQSPACTHPFSSQSTAIRQPLTQSFMNTQPINNLQNRQPSNGQPLSQHRLNSQPLTQASTGQLPNQHPSSRQPSNHHPSNHQPSNRQPTNLQPAGRNSSNAQPSNGQQPSSQAATRQLPNRQPSSRQPSSRQPSSRQPSNRQASNQEASNAQPANNSQPSTQASTRQLPNTTPSSAAHNRLADETSTHDAGATEHPSGPSEQATSDPVNNGPKAKKRMRLDSAVFDTMKHLPCDQLRKKIVAHARYKRLVAEDRVALEAAYNRFQTEVHLIALERLLKLDPVWKHIGNRARFRGPTNYNNFCEYDIEARKVYYDDNIPVRQRKKECGRLWRLLDKATKLKYKDIDFLAQLPNPFGRGDCPGPDGGTSQASRKKARRSRFFREAETELWSRKVMLDLKNLGAAHDVEGFVMLYKSKGTTSEVVSGGSIMGEQFVDMCAKEKTSDIGANFLSFTSGQELIKRMTGSTSKVVKPRKRQRRLGTSASAYYKGSKEKNLEAARGKLNEAISKVTHSAKTEWPGKTTANTLKKLGVTLRIKDNEHGITVNTLCGKVGPKQNDQLKLILRAFEDDLVVLTGPPAPDAPATVGADPDNPDEETNDQPRTSRELTGRAKRTAKNGGSKEGEGSADVAPAKKKQSTHTNTNSKKRKRPNKDSDSSDENNTGDNGRDSEEEDEEDIDDDDDDDKDNNDDNDDDDDNSDDIDDEDED</sequence>
<proteinExistence type="predicted"/>
<feature type="compositionally biased region" description="Low complexity" evidence="1">
    <location>
        <begin position="386"/>
        <end position="413"/>
    </location>
</feature>
<feature type="compositionally biased region" description="Acidic residues" evidence="1">
    <location>
        <begin position="934"/>
        <end position="972"/>
    </location>
</feature>
<feature type="compositionally biased region" description="Polar residues" evidence="1">
    <location>
        <begin position="466"/>
        <end position="475"/>
    </location>
</feature>
<dbReference type="EMBL" id="VDEP01000203">
    <property type="protein sequence ID" value="KAA1124915.1"/>
    <property type="molecule type" value="Genomic_DNA"/>
</dbReference>
<comment type="caution">
    <text evidence="2">The sequence shown here is derived from an EMBL/GenBank/DDBJ whole genome shotgun (WGS) entry which is preliminary data.</text>
</comment>
<feature type="compositionally biased region" description="Polar residues" evidence="1">
    <location>
        <begin position="323"/>
        <end position="385"/>
    </location>
</feature>
<feature type="region of interest" description="Disordered" evidence="1">
    <location>
        <begin position="622"/>
        <end position="642"/>
    </location>
</feature>
<accession>A0A5B0RIW9</accession>
<feature type="region of interest" description="Disordered" evidence="1">
    <location>
        <begin position="323"/>
        <end position="483"/>
    </location>
</feature>
<dbReference type="PANTHER" id="PTHR48162">
    <property type="entry name" value="YALI0A06930P"/>
    <property type="match status" value="1"/>
</dbReference>
<feature type="compositionally biased region" description="Polar residues" evidence="1">
    <location>
        <begin position="414"/>
        <end position="444"/>
    </location>
</feature>